<dbReference type="InterPro" id="IPR001128">
    <property type="entry name" value="Cyt_P450"/>
</dbReference>
<comment type="similarity">
    <text evidence="2">Belongs to the cytochrome P450 family.</text>
</comment>
<dbReference type="OrthoDB" id="1055148at2759"/>
<dbReference type="GO" id="GO:0006805">
    <property type="term" value="P:xenobiotic metabolic process"/>
    <property type="evidence" value="ECO:0007669"/>
    <property type="project" value="TreeGrafter"/>
</dbReference>
<dbReference type="PRINTS" id="PR00385">
    <property type="entry name" value="P450"/>
</dbReference>
<dbReference type="EMBL" id="VYZL01001810">
    <property type="protein sequence ID" value="NWR58156.1"/>
    <property type="molecule type" value="Genomic_DNA"/>
</dbReference>
<dbReference type="GO" id="GO:0006082">
    <property type="term" value="P:organic acid metabolic process"/>
    <property type="evidence" value="ECO:0007669"/>
    <property type="project" value="TreeGrafter"/>
</dbReference>
<dbReference type="InterPro" id="IPR050182">
    <property type="entry name" value="Cytochrome_P450_fam2"/>
</dbReference>
<evidence type="ECO:0000256" key="1">
    <source>
        <dbReference type="ARBA" id="ARBA00001971"/>
    </source>
</evidence>
<comment type="cofactor">
    <cofactor evidence="1">
        <name>heme</name>
        <dbReference type="ChEBI" id="CHEBI:30413"/>
    </cofactor>
</comment>
<dbReference type="PRINTS" id="PR00463">
    <property type="entry name" value="EP450I"/>
</dbReference>
<dbReference type="AlphaFoldDB" id="A0A7K4YGN9"/>
<dbReference type="Proteomes" id="UP000551127">
    <property type="component" value="Unassembled WGS sequence"/>
</dbReference>
<evidence type="ECO:0000256" key="2">
    <source>
        <dbReference type="ARBA" id="ARBA00010617"/>
    </source>
</evidence>
<dbReference type="SUPFAM" id="SSF48264">
    <property type="entry name" value="Cytochrome P450"/>
    <property type="match status" value="1"/>
</dbReference>
<dbReference type="GO" id="GO:0016712">
    <property type="term" value="F:oxidoreductase activity, acting on paired donors, with incorporation or reduction of molecular oxygen, reduced flavin or flavoprotein as one donor, and incorporation of one atom of oxygen"/>
    <property type="evidence" value="ECO:0007669"/>
    <property type="project" value="TreeGrafter"/>
</dbReference>
<dbReference type="GO" id="GO:0020037">
    <property type="term" value="F:heme binding"/>
    <property type="evidence" value="ECO:0007669"/>
    <property type="project" value="InterPro"/>
</dbReference>
<name>A0A7K4YGN9_BUCAB</name>
<dbReference type="GO" id="GO:0005737">
    <property type="term" value="C:cytoplasm"/>
    <property type="evidence" value="ECO:0007669"/>
    <property type="project" value="TreeGrafter"/>
</dbReference>
<organism evidence="5 6">
    <name type="scientific">Bucorvus abyssinicus</name>
    <name type="common">Northern ground-hornbill</name>
    <name type="synonym">Abyssinian ground-hornbill</name>
    <dbReference type="NCBI Taxonomy" id="153643"/>
    <lineage>
        <taxon>Eukaryota</taxon>
        <taxon>Metazoa</taxon>
        <taxon>Chordata</taxon>
        <taxon>Craniata</taxon>
        <taxon>Vertebrata</taxon>
        <taxon>Euteleostomi</taxon>
        <taxon>Archelosauria</taxon>
        <taxon>Archosauria</taxon>
        <taxon>Dinosauria</taxon>
        <taxon>Saurischia</taxon>
        <taxon>Theropoda</taxon>
        <taxon>Coelurosauria</taxon>
        <taxon>Aves</taxon>
        <taxon>Neognathae</taxon>
        <taxon>Neoaves</taxon>
        <taxon>Telluraves</taxon>
        <taxon>Coraciimorphae</taxon>
        <taxon>Bucerotiformes</taxon>
        <taxon>Bucorvidae</taxon>
        <taxon>Bucorvus</taxon>
    </lineage>
</organism>
<feature type="non-terminal residue" evidence="5">
    <location>
        <position position="376"/>
    </location>
</feature>
<evidence type="ECO:0000256" key="3">
    <source>
        <dbReference type="ARBA" id="ARBA00022723"/>
    </source>
</evidence>
<keyword evidence="6" id="KW-1185">Reference proteome</keyword>
<dbReference type="PANTHER" id="PTHR24300">
    <property type="entry name" value="CYTOCHROME P450 508A4-RELATED"/>
    <property type="match status" value="1"/>
</dbReference>
<dbReference type="GO" id="GO:0005506">
    <property type="term" value="F:iron ion binding"/>
    <property type="evidence" value="ECO:0007669"/>
    <property type="project" value="InterPro"/>
</dbReference>
<dbReference type="InterPro" id="IPR002401">
    <property type="entry name" value="Cyt_P450_E_grp-I"/>
</dbReference>
<proteinExistence type="inferred from homology"/>
<dbReference type="PANTHER" id="PTHR24300:SF134">
    <property type="entry name" value="CYTOCHROME P450, FAMILY 2, SUBFAMILY AB, POLYPEPTIDE 2-RELATED"/>
    <property type="match status" value="1"/>
</dbReference>
<dbReference type="InterPro" id="IPR036396">
    <property type="entry name" value="Cyt_P450_sf"/>
</dbReference>
<keyword evidence="4" id="KW-0408">Iron</keyword>
<protein>
    <submittedName>
        <fullName evidence="5">CP2J6 protein</fullName>
    </submittedName>
</protein>
<accession>A0A7K4YGN9</accession>
<sequence>QMAKIHGNVFTLWLSNTPVVVLHGFQAVKEGLTVHADDVAGRPLYGAFRVLSHGKGVALSSGHLWKQQRHFGMATMRRMGVGRKDQECRLQEEACHLVEYLRNTNGKPLDPTVPLVHTVTNVICSVILGHRFSIDDENFHQLIECVDTIAAFLNSRSFYVSKTVGFVYTVQSVKGERRKGNEVQDWNSCKKCPVSFLLRCGFLMVEMEECERTKGDADATYDEDNLIQTIFDLFVAGTETTTTTLRWALLYTVVYPDVQEKVQKELDAVVGSSHLISYEDRKKLPYTNAVVHEIQRYSNIFLIAPPRMSMRDTELLGFPVPKLLICCSNTIVLPNLDSVLVDPGKWETPDQFNPGHFLDRDGNFINRDAFLPFSAG</sequence>
<evidence type="ECO:0000313" key="6">
    <source>
        <dbReference type="Proteomes" id="UP000551127"/>
    </source>
</evidence>
<evidence type="ECO:0000313" key="5">
    <source>
        <dbReference type="EMBL" id="NWR58156.1"/>
    </source>
</evidence>
<gene>
    <name evidence="5" type="primary">Cyp2j6_0</name>
    <name evidence="5" type="ORF">BUCABY_R08992</name>
</gene>
<reference evidence="5 6" key="1">
    <citation type="submission" date="2019-09" db="EMBL/GenBank/DDBJ databases">
        <title>Bird 10,000 Genomes (B10K) Project - Family phase.</title>
        <authorList>
            <person name="Zhang G."/>
        </authorList>
    </citation>
    <scope>NUCLEOTIDE SEQUENCE [LARGE SCALE GENOMIC DNA]</scope>
    <source>
        <strain evidence="5">B10K-DU-012-80</strain>
    </source>
</reference>
<keyword evidence="3" id="KW-0479">Metal-binding</keyword>
<dbReference type="Gene3D" id="1.10.630.10">
    <property type="entry name" value="Cytochrome P450"/>
    <property type="match status" value="1"/>
</dbReference>
<feature type="non-terminal residue" evidence="5">
    <location>
        <position position="1"/>
    </location>
</feature>
<evidence type="ECO:0000256" key="4">
    <source>
        <dbReference type="ARBA" id="ARBA00023004"/>
    </source>
</evidence>
<dbReference type="Pfam" id="PF00067">
    <property type="entry name" value="p450"/>
    <property type="match status" value="1"/>
</dbReference>
<comment type="caution">
    <text evidence="5">The sequence shown here is derived from an EMBL/GenBank/DDBJ whole genome shotgun (WGS) entry which is preliminary data.</text>
</comment>
<dbReference type="FunFam" id="1.10.630.10:FF:000176">
    <property type="entry name" value="Uncharacterized protein"/>
    <property type="match status" value="1"/>
</dbReference>